<evidence type="ECO:0000313" key="2">
    <source>
        <dbReference type="Proteomes" id="UP001075354"/>
    </source>
</evidence>
<name>A0AAV7X590_9NEOP</name>
<dbReference type="PANTHER" id="PTHR11008">
    <property type="entry name" value="PROTEIN TAKEOUT-LIKE PROTEIN"/>
    <property type="match status" value="1"/>
</dbReference>
<reference evidence="1" key="1">
    <citation type="submission" date="2022-12" db="EMBL/GenBank/DDBJ databases">
        <title>Chromosome-level genome assembly of the bean flower thrips Megalurothrips usitatus.</title>
        <authorList>
            <person name="Ma L."/>
            <person name="Liu Q."/>
            <person name="Li H."/>
            <person name="Cai W."/>
        </authorList>
    </citation>
    <scope>NUCLEOTIDE SEQUENCE</scope>
    <source>
        <strain evidence="1">Cailab_2022a</strain>
    </source>
</reference>
<accession>A0AAV7X590</accession>
<dbReference type="EMBL" id="JAPTSV010000016">
    <property type="protein sequence ID" value="KAJ1519577.1"/>
    <property type="molecule type" value="Genomic_DNA"/>
</dbReference>
<dbReference type="Pfam" id="PF06585">
    <property type="entry name" value="JHBP"/>
    <property type="match status" value="1"/>
</dbReference>
<dbReference type="PANTHER" id="PTHR11008:SF32">
    <property type="entry name" value="CIRCADIAN CLOCK-CONTROLLED PROTEIN DAYWAKE-RELATED"/>
    <property type="match status" value="1"/>
</dbReference>
<protein>
    <submittedName>
        <fullName evidence="1">Uncharacterized protein</fullName>
    </submittedName>
</protein>
<evidence type="ECO:0000313" key="1">
    <source>
        <dbReference type="EMBL" id="KAJ1519577.1"/>
    </source>
</evidence>
<comment type="caution">
    <text evidence="1">The sequence shown here is derived from an EMBL/GenBank/DDBJ whole genome shotgun (WGS) entry which is preliminary data.</text>
</comment>
<keyword evidence="2" id="KW-1185">Reference proteome</keyword>
<dbReference type="AlphaFoldDB" id="A0AAV7X590"/>
<dbReference type="Proteomes" id="UP001075354">
    <property type="component" value="Chromosome 16"/>
</dbReference>
<organism evidence="1 2">
    <name type="scientific">Megalurothrips usitatus</name>
    <name type="common">bean blossom thrips</name>
    <dbReference type="NCBI Taxonomy" id="439358"/>
    <lineage>
        <taxon>Eukaryota</taxon>
        <taxon>Metazoa</taxon>
        <taxon>Ecdysozoa</taxon>
        <taxon>Arthropoda</taxon>
        <taxon>Hexapoda</taxon>
        <taxon>Insecta</taxon>
        <taxon>Pterygota</taxon>
        <taxon>Neoptera</taxon>
        <taxon>Paraneoptera</taxon>
        <taxon>Thysanoptera</taxon>
        <taxon>Terebrantia</taxon>
        <taxon>Thripoidea</taxon>
        <taxon>Thripidae</taxon>
        <taxon>Megalurothrips</taxon>
    </lineage>
</organism>
<dbReference type="GO" id="GO:0005615">
    <property type="term" value="C:extracellular space"/>
    <property type="evidence" value="ECO:0007669"/>
    <property type="project" value="TreeGrafter"/>
</dbReference>
<sequence>MHGLSKSIWKSAKLDTKKHELVLEAFSKYLRMDFQYEATGKILVITVQGNGPAFIEFDNLNSTHTLKFKPVNNKGKTFWTVTDYTTEINPGAMRSKLPNLLKGNQLASDQLSEFLNTDWKLFWAQIKGPGEESYGQIVKSMAQRVFDQIPIADIFKNIEN</sequence>
<dbReference type="Gene3D" id="3.15.10.30">
    <property type="entry name" value="Haemolymph juvenile hormone binding protein"/>
    <property type="match status" value="1"/>
</dbReference>
<dbReference type="InterPro" id="IPR010562">
    <property type="entry name" value="Haemolymph_juvenile_hormone-bd"/>
</dbReference>
<dbReference type="InterPro" id="IPR038606">
    <property type="entry name" value="To_sf"/>
</dbReference>
<dbReference type="SMART" id="SM00700">
    <property type="entry name" value="JHBP"/>
    <property type="match status" value="1"/>
</dbReference>
<gene>
    <name evidence="1" type="ORF">ONE63_004852</name>
</gene>
<proteinExistence type="predicted"/>